<dbReference type="EMBL" id="OZ019904">
    <property type="protein sequence ID" value="CAK9199901.1"/>
    <property type="molecule type" value="Genomic_DNA"/>
</dbReference>
<name>A0ABP0TLW6_9BRYO</name>
<feature type="domain" description="FHA" evidence="1">
    <location>
        <begin position="852"/>
        <end position="908"/>
    </location>
</feature>
<dbReference type="PANTHER" id="PTHR13233:SF0">
    <property type="entry name" value="MICROSPHERULE PROTEIN 1"/>
    <property type="match status" value="1"/>
</dbReference>
<protein>
    <recommendedName>
        <fullName evidence="1">FHA domain-containing protein</fullName>
    </recommendedName>
</protein>
<dbReference type="SUPFAM" id="SSF49879">
    <property type="entry name" value="SMAD/FHA domain"/>
    <property type="match status" value="1"/>
</dbReference>
<accession>A0ABP0TLW6</accession>
<dbReference type="InterPro" id="IPR025999">
    <property type="entry name" value="MCRS_N"/>
</dbReference>
<evidence type="ECO:0000259" key="1">
    <source>
        <dbReference type="PROSITE" id="PS50006"/>
    </source>
</evidence>
<evidence type="ECO:0000313" key="3">
    <source>
        <dbReference type="Proteomes" id="UP001497512"/>
    </source>
</evidence>
<dbReference type="InterPro" id="IPR008984">
    <property type="entry name" value="SMAD_FHA_dom_sf"/>
</dbReference>
<dbReference type="CDD" id="cd22687">
    <property type="entry name" value="FHA_MCRS1"/>
    <property type="match status" value="1"/>
</dbReference>
<dbReference type="Proteomes" id="UP001497512">
    <property type="component" value="Chromosome 12"/>
</dbReference>
<sequence length="950" mass="104404">MKTGEGNVGGGDGSNNTTATAAKVAAEVAPNVVTGGIVAETGPRPDFSLWTVEDDLLLKNAVEVGAAMEALAKGAMRFSRKFTVRELRERWRALLYDPEIAAQAASRMVEAEAALSNLPPNPKSLNEHRNTKVLARKRRARSIRSLYYKKRKRMAAEKLVAAVMLENELESDFMTGDEMAEDIVHGEQGGTLQPILPSRLEEKSLPGGLLSPKEPTTDFEEPTFSEMVSLLAAAVMVMDNAIDAEHKVLGGISGNRGTLSGHAKLLKIEASQPDEKIVLGSKLVSECLESRHAQESVVVIPTPEVRVVLPSETGTTEGAGATVGADLQLHHSSKPEEIVEQLQLVQTIERDLVGNHNHTLDSTSKDYISQQKGGRVNTVLVNKCDLNAGPNIPKNIQETDPASDVIRIEQPRIQVAEEDGITFNPEDPLHNNDPTCKSAVTVREQLNTSGELSDISSRLLNTKCAPSKAKTEAEIATPPSCPETIEEDKLASESMVEKLEDTDNGCSGQQEGMVEEKGDAELNASSHDEDFSMSVPDDELLHHDSPMLDVDYSDPEDATDHIHNQPVGLGSIICILNMQDTEIPILDEVLPLPVWAMPPSPSEEVDEEEEDDIYHMEQTTPTDATMASRSPGMFYDLEEVGPPHMLELKGEPERIKMLVQSKEEDEEEEKGISCSGTQLPQLGTVELGEHCSNFGILQKIPPSGPGIVLSLPQYTTEHTTLLATEAENFPSDFDPSTCQEVLAGMGASREVSSCREDTDHLLIEEEEPESEAEMARFSDVETMIINMDLDPGVDDEFSARAESRQMYRQQRRTLLRLEQGVGAAMQRNLTNQKALAILYGRHLRYYITKTKVLMGRGTHDNAVDIDLWKEGRANKVSRQQASLKLKEDGVFYLRNLGRRSLTVNNNAVETGQRAILGSNCLIEVGGMRFIFEINKRLVKQQVEQMRVQTS</sequence>
<dbReference type="PROSITE" id="PS50006">
    <property type="entry name" value="FHA_DOMAIN"/>
    <property type="match status" value="1"/>
</dbReference>
<evidence type="ECO:0000313" key="2">
    <source>
        <dbReference type="EMBL" id="CAK9199901.1"/>
    </source>
</evidence>
<dbReference type="Pfam" id="PF13325">
    <property type="entry name" value="MCRS_N"/>
    <property type="match status" value="1"/>
</dbReference>
<gene>
    <name evidence="2" type="ORF">CSSPTR1EN2_LOCUS5168</name>
</gene>
<reference evidence="2" key="1">
    <citation type="submission" date="2024-02" db="EMBL/GenBank/DDBJ databases">
        <authorList>
            <consortium name="ELIXIR-Norway"/>
            <consortium name="Elixir Norway"/>
        </authorList>
    </citation>
    <scope>NUCLEOTIDE SEQUENCE</scope>
</reference>
<organism evidence="2 3">
    <name type="scientific">Sphagnum troendelagicum</name>
    <dbReference type="NCBI Taxonomy" id="128251"/>
    <lineage>
        <taxon>Eukaryota</taxon>
        <taxon>Viridiplantae</taxon>
        <taxon>Streptophyta</taxon>
        <taxon>Embryophyta</taxon>
        <taxon>Bryophyta</taxon>
        <taxon>Sphagnophytina</taxon>
        <taxon>Sphagnopsida</taxon>
        <taxon>Sphagnales</taxon>
        <taxon>Sphagnaceae</taxon>
        <taxon>Sphagnum</taxon>
    </lineage>
</organism>
<dbReference type="InterPro" id="IPR000253">
    <property type="entry name" value="FHA_dom"/>
</dbReference>
<proteinExistence type="predicted"/>
<dbReference type="Pfam" id="PF00498">
    <property type="entry name" value="FHA"/>
    <property type="match status" value="1"/>
</dbReference>
<dbReference type="InterPro" id="IPR037912">
    <property type="entry name" value="MCRS1"/>
</dbReference>
<dbReference type="PANTHER" id="PTHR13233">
    <property type="entry name" value="MICROSPHERULE PROTEIN 1"/>
    <property type="match status" value="1"/>
</dbReference>
<dbReference type="Gene3D" id="2.60.200.20">
    <property type="match status" value="1"/>
</dbReference>
<dbReference type="SMART" id="SM00240">
    <property type="entry name" value="FHA"/>
    <property type="match status" value="1"/>
</dbReference>
<keyword evidence="3" id="KW-1185">Reference proteome</keyword>